<comment type="caution">
    <text evidence="1">The sequence shown here is derived from an EMBL/GenBank/DDBJ whole genome shotgun (WGS) entry which is preliminary data.</text>
</comment>
<accession>A0ABD3BDP2</accession>
<sequence>MALGLWESASCSQIKASKFVRDFVSDDNFADCVELQPEFDEVLTEFASQKRVYEVLAKPVVDGVATQAFGNSYTRFSLENEVEVLAILGETSIINNFLFWHHRRWVSEKIGCDAAANNELEFTAKILSDFPYNHYAWWSHRWSHRQHGHRKVKFGPSNDGIDKKSNSDVC</sequence>
<dbReference type="Proteomes" id="UP001632038">
    <property type="component" value="Unassembled WGS sequence"/>
</dbReference>
<dbReference type="SUPFAM" id="SSF48439">
    <property type="entry name" value="Protein prenylyltransferase"/>
    <property type="match status" value="1"/>
</dbReference>
<dbReference type="AlphaFoldDB" id="A0ABD3BDP2"/>
<dbReference type="Gene3D" id="1.25.40.120">
    <property type="entry name" value="Protein prenylyltransferase"/>
    <property type="match status" value="1"/>
</dbReference>
<gene>
    <name evidence="1" type="ORF">CASFOL_041177</name>
</gene>
<evidence type="ECO:0000313" key="2">
    <source>
        <dbReference type="Proteomes" id="UP001632038"/>
    </source>
</evidence>
<evidence type="ECO:0000313" key="1">
    <source>
        <dbReference type="EMBL" id="KAL3615516.1"/>
    </source>
</evidence>
<protein>
    <submittedName>
        <fullName evidence="1">Uncharacterized protein</fullName>
    </submittedName>
</protein>
<keyword evidence="2" id="KW-1185">Reference proteome</keyword>
<name>A0ABD3BDP2_9LAMI</name>
<organism evidence="1 2">
    <name type="scientific">Castilleja foliolosa</name>
    <dbReference type="NCBI Taxonomy" id="1961234"/>
    <lineage>
        <taxon>Eukaryota</taxon>
        <taxon>Viridiplantae</taxon>
        <taxon>Streptophyta</taxon>
        <taxon>Embryophyta</taxon>
        <taxon>Tracheophyta</taxon>
        <taxon>Spermatophyta</taxon>
        <taxon>Magnoliopsida</taxon>
        <taxon>eudicotyledons</taxon>
        <taxon>Gunneridae</taxon>
        <taxon>Pentapetalae</taxon>
        <taxon>asterids</taxon>
        <taxon>lamiids</taxon>
        <taxon>Lamiales</taxon>
        <taxon>Orobanchaceae</taxon>
        <taxon>Pedicularideae</taxon>
        <taxon>Castillejinae</taxon>
        <taxon>Castilleja</taxon>
    </lineage>
</organism>
<dbReference type="EMBL" id="JAVIJP010000100">
    <property type="protein sequence ID" value="KAL3615516.1"/>
    <property type="molecule type" value="Genomic_DNA"/>
</dbReference>
<reference evidence="2" key="1">
    <citation type="journal article" date="2024" name="IScience">
        <title>Strigolactones Initiate the Formation of Haustorium-like Structures in Castilleja.</title>
        <authorList>
            <person name="Buerger M."/>
            <person name="Peterson D."/>
            <person name="Chory J."/>
        </authorList>
    </citation>
    <scope>NUCLEOTIDE SEQUENCE [LARGE SCALE GENOMIC DNA]</scope>
</reference>
<proteinExistence type="predicted"/>